<dbReference type="PhylomeDB" id="A0A0G4GYW2"/>
<dbReference type="GO" id="GO:0004674">
    <property type="term" value="F:protein serine/threonine kinase activity"/>
    <property type="evidence" value="ECO:0007669"/>
    <property type="project" value="UniProtKB-KW"/>
</dbReference>
<dbReference type="InterPro" id="IPR006600">
    <property type="entry name" value="HTH_CenpB_DNA-bd_dom"/>
</dbReference>
<dbReference type="EMBL" id="CDMY01000887">
    <property type="protein sequence ID" value="CEM36402.1"/>
    <property type="molecule type" value="Genomic_DNA"/>
</dbReference>
<evidence type="ECO:0000256" key="4">
    <source>
        <dbReference type="ARBA" id="ARBA00023125"/>
    </source>
</evidence>
<evidence type="ECO:0000259" key="7">
    <source>
        <dbReference type="PROSITE" id="PS51253"/>
    </source>
</evidence>
<dbReference type="VEuPathDB" id="CryptoDB:Vbra_10490"/>
<evidence type="ECO:0000256" key="5">
    <source>
        <dbReference type="SAM" id="MobiDB-lite"/>
    </source>
</evidence>
<dbReference type="SUPFAM" id="SSF53300">
    <property type="entry name" value="vWA-like"/>
    <property type="match status" value="1"/>
</dbReference>
<reference evidence="8 9" key="1">
    <citation type="submission" date="2014-11" db="EMBL/GenBank/DDBJ databases">
        <authorList>
            <person name="Zhu J."/>
            <person name="Qi W."/>
            <person name="Song R."/>
        </authorList>
    </citation>
    <scope>NUCLEOTIDE SEQUENCE [LARGE SCALE GENOMIC DNA]</scope>
</reference>
<dbReference type="PROSITE" id="PS51158">
    <property type="entry name" value="ALPHA_KINASE"/>
    <property type="match status" value="1"/>
</dbReference>
<dbReference type="SUPFAM" id="SSF56112">
    <property type="entry name" value="Protein kinase-like (PK-like)"/>
    <property type="match status" value="1"/>
</dbReference>
<feature type="region of interest" description="Disordered" evidence="5">
    <location>
        <begin position="78"/>
        <end position="117"/>
    </location>
</feature>
<dbReference type="Pfam" id="PF03221">
    <property type="entry name" value="HTH_Tnp_Tc5"/>
    <property type="match status" value="1"/>
</dbReference>
<organism evidence="8 9">
    <name type="scientific">Vitrella brassicaformis (strain CCMP3155)</name>
    <dbReference type="NCBI Taxonomy" id="1169540"/>
    <lineage>
        <taxon>Eukaryota</taxon>
        <taxon>Sar</taxon>
        <taxon>Alveolata</taxon>
        <taxon>Colpodellida</taxon>
        <taxon>Vitrellaceae</taxon>
        <taxon>Vitrella</taxon>
    </lineage>
</organism>
<protein>
    <recommendedName>
        <fullName evidence="10">Alpha-type protein kinase domain-containing protein</fullName>
    </recommendedName>
</protein>
<evidence type="ECO:0000256" key="3">
    <source>
        <dbReference type="ARBA" id="ARBA00022777"/>
    </source>
</evidence>
<keyword evidence="2" id="KW-0808">Transferase</keyword>
<dbReference type="SMART" id="SM00811">
    <property type="entry name" value="Alpha_kinase"/>
    <property type="match status" value="1"/>
</dbReference>
<feature type="region of interest" description="Disordered" evidence="5">
    <location>
        <begin position="269"/>
        <end position="394"/>
    </location>
</feature>
<dbReference type="InParanoid" id="A0A0G4GYW2"/>
<dbReference type="InterPro" id="IPR004166">
    <property type="entry name" value="a-kinase_dom"/>
</dbReference>
<sequence>MRLYHRDFSMMTRRISGSCAPGTRFNETSTEQFGVLVVSQPGISVGVPVAESLDDCTNGEHPEQYPYPCNGLPPFPLPFSHMEPAESSRHRAESLPPSNREARARTSQSSQVSKRAGEVTIGERLQLVNEFERRKKDGDTISMPQFEKEKGITHGRFKQWYAAVKRQKEAGTQVIDPTKKRSREPKYLPIEDEMREWMAGHDDHANVPPKAIRTKAMEVAARLGIGDFSASDSWIKRFKIRYQQGQALDESATADGFIGQVGLSRRTTSSAADEDAVDQQSGHSRVNTVSMVPSTSRLTNERSPAKIQRSDERSHREGPPSLAASSEHTHLDLADSVVSSVKRRGASEEDDADQNGGPAAALSTVDSLGLELPKTRVHRRDDSASSSAARATTKMEKLMSVETVTKERNRNDAAERMKRVVAEVVDKSTSVDLVTMMDCTGSMSGWISQAQLTLNSIITDLQLSYPHMRFRVGFVGYRDFCDGAGRLAIAPLTEDVLAVKNMICRQSATGGGGEPEDVAGALKAVGDMAWEAMTRVVIHVGDAPPHGLKYHYGLNDSHPGGDPYGLRIEHLMRGFRMMGLDYCFIKINRSTDRMIDIMRAAYDDPATLHQVRVENLGGDTSGFKSFIVRSVSESVSSSVKRMSMATRTRRNHSSMFMGPTSGWLASIAEDTPLITRTLSLDTSAPAWDSFTSKEEAHRYTYHLVLERTKNWNLPEMIVTKQQSYLHIEERPFAKGEMRYAFYMKERMLDLKRVAKLPIESCRGGEELRKDVLADIETQAISKALAKVFNEALLKKGVKRMIDFIDVSVYELPSRGESERWVTVEPFMEGRYQKYNNNDGWVSLSELTQGQLAQSQLAQAFSHWTWHFTGGELMVVDIQGVNNIYIDPQIHSKDMNCYGLGNLGEEGMGKFFASHTCNEVCVRLGLDHPNPTAVEHLEGSAKQVELQISCELCGSIFDVNGSRYLSFREKGRDVYCPRCEDRLRQEVPKKVKCDRCHKPFTYPASWYLYKGMKEPTTCSRGSEQSVGVYFGEQTFRQRAANFIRAYFNLLPRE</sequence>
<dbReference type="Proteomes" id="UP000041254">
    <property type="component" value="Unassembled WGS sequence"/>
</dbReference>
<feature type="compositionally biased region" description="Basic and acidic residues" evidence="5">
    <location>
        <begin position="299"/>
        <end position="318"/>
    </location>
</feature>
<evidence type="ECO:0000256" key="1">
    <source>
        <dbReference type="ARBA" id="ARBA00022527"/>
    </source>
</evidence>
<feature type="compositionally biased region" description="Basic and acidic residues" evidence="5">
    <location>
        <begin position="83"/>
        <end position="93"/>
    </location>
</feature>
<dbReference type="AlphaFoldDB" id="A0A0G4GYW2"/>
<dbReference type="PANTHER" id="PTHR47763:SF4">
    <property type="entry name" value="ALPHA-PROTEIN KINASE VWKA"/>
    <property type="match status" value="1"/>
</dbReference>
<dbReference type="InterPro" id="IPR011009">
    <property type="entry name" value="Kinase-like_dom_sf"/>
</dbReference>
<dbReference type="Gene3D" id="1.10.10.60">
    <property type="entry name" value="Homeodomain-like"/>
    <property type="match status" value="1"/>
</dbReference>
<feature type="compositionally biased region" description="Polar residues" evidence="5">
    <location>
        <begin position="278"/>
        <end position="298"/>
    </location>
</feature>
<dbReference type="InterPro" id="IPR052969">
    <property type="entry name" value="Thr-specific_kinase-like"/>
</dbReference>
<dbReference type="PROSITE" id="PS51253">
    <property type="entry name" value="HTH_CENPB"/>
    <property type="match status" value="1"/>
</dbReference>
<dbReference type="InterPro" id="IPR009057">
    <property type="entry name" value="Homeodomain-like_sf"/>
</dbReference>
<evidence type="ECO:0000313" key="8">
    <source>
        <dbReference type="EMBL" id="CEM36402.1"/>
    </source>
</evidence>
<dbReference type="STRING" id="1169540.A0A0G4GYW2"/>
<accession>A0A0G4GYW2</accession>
<dbReference type="InterPro" id="IPR036465">
    <property type="entry name" value="vWFA_dom_sf"/>
</dbReference>
<feature type="domain" description="HTH CENPB-type" evidence="7">
    <location>
        <begin position="178"/>
        <end position="248"/>
    </location>
</feature>
<feature type="domain" description="Alpha-type protein kinase" evidence="6">
    <location>
        <begin position="703"/>
        <end position="928"/>
    </location>
</feature>
<evidence type="ECO:0000256" key="2">
    <source>
        <dbReference type="ARBA" id="ARBA00022679"/>
    </source>
</evidence>
<proteinExistence type="predicted"/>
<dbReference type="GO" id="GO:0005524">
    <property type="term" value="F:ATP binding"/>
    <property type="evidence" value="ECO:0007669"/>
    <property type="project" value="InterPro"/>
</dbReference>
<evidence type="ECO:0008006" key="10">
    <source>
        <dbReference type="Google" id="ProtNLM"/>
    </source>
</evidence>
<dbReference type="GO" id="GO:0003677">
    <property type="term" value="F:DNA binding"/>
    <property type="evidence" value="ECO:0007669"/>
    <property type="project" value="UniProtKB-KW"/>
</dbReference>
<dbReference type="Gene3D" id="3.40.50.410">
    <property type="entry name" value="von Willebrand factor, type A domain"/>
    <property type="match status" value="1"/>
</dbReference>
<dbReference type="SMART" id="SM00674">
    <property type="entry name" value="CENPB"/>
    <property type="match status" value="1"/>
</dbReference>
<keyword evidence="9" id="KW-1185">Reference proteome</keyword>
<dbReference type="Gene3D" id="3.30.200.20">
    <property type="entry name" value="Phosphorylase Kinase, domain 1"/>
    <property type="match status" value="1"/>
</dbReference>
<dbReference type="Gene3D" id="3.20.200.10">
    <property type="entry name" value="MHCK/EF2 kinase"/>
    <property type="match status" value="1"/>
</dbReference>
<evidence type="ECO:0000313" key="9">
    <source>
        <dbReference type="Proteomes" id="UP000041254"/>
    </source>
</evidence>
<dbReference type="SUPFAM" id="SSF46689">
    <property type="entry name" value="Homeodomain-like"/>
    <property type="match status" value="1"/>
</dbReference>
<dbReference type="CDD" id="cd04515">
    <property type="entry name" value="Alpha_kinase"/>
    <property type="match status" value="1"/>
</dbReference>
<gene>
    <name evidence="8" type="ORF">Vbra_10490</name>
</gene>
<evidence type="ECO:0000259" key="6">
    <source>
        <dbReference type="PROSITE" id="PS51158"/>
    </source>
</evidence>
<name>A0A0G4GYW2_VITBC</name>
<keyword evidence="4" id="KW-0238">DNA-binding</keyword>
<keyword evidence="3" id="KW-0418">Kinase</keyword>
<dbReference type="Pfam" id="PF02816">
    <property type="entry name" value="Alpha_kinase"/>
    <property type="match status" value="1"/>
</dbReference>
<keyword evidence="1" id="KW-0723">Serine/threonine-protein kinase</keyword>
<dbReference type="OrthoDB" id="301415at2759"/>
<dbReference type="PANTHER" id="PTHR47763">
    <property type="entry name" value="ALPHA-PROTEIN KINASE VWKA"/>
    <property type="match status" value="1"/>
</dbReference>